<accession>A0A7I7SW44</accession>
<evidence type="ECO:0000256" key="1">
    <source>
        <dbReference type="SAM" id="MobiDB-lite"/>
    </source>
</evidence>
<proteinExistence type="predicted"/>
<gene>
    <name evidence="2" type="ORF">MSAR_43600</name>
</gene>
<evidence type="ECO:0000313" key="3">
    <source>
        <dbReference type="Proteomes" id="UP000466445"/>
    </source>
</evidence>
<dbReference type="EMBL" id="AP022595">
    <property type="protein sequence ID" value="BBY61224.1"/>
    <property type="molecule type" value="Genomic_DNA"/>
</dbReference>
<feature type="region of interest" description="Disordered" evidence="1">
    <location>
        <begin position="1"/>
        <end position="33"/>
    </location>
</feature>
<dbReference type="AlphaFoldDB" id="A0A7I7SW44"/>
<protein>
    <submittedName>
        <fullName evidence="2">Uncharacterized protein</fullName>
    </submittedName>
</protein>
<evidence type="ECO:0000313" key="2">
    <source>
        <dbReference type="EMBL" id="BBY61224.1"/>
    </source>
</evidence>
<name>A0A7I7SW44_9MYCO</name>
<reference evidence="2 3" key="1">
    <citation type="journal article" date="2019" name="Emerg. Microbes Infect.">
        <title>Comprehensive subspecies identification of 175 nontuberculous mycobacteria species based on 7547 genomic profiles.</title>
        <authorList>
            <person name="Matsumoto Y."/>
            <person name="Kinjo T."/>
            <person name="Motooka D."/>
            <person name="Nabeya D."/>
            <person name="Jung N."/>
            <person name="Uechi K."/>
            <person name="Horii T."/>
            <person name="Iida T."/>
            <person name="Fujita J."/>
            <person name="Nakamura S."/>
        </authorList>
    </citation>
    <scope>NUCLEOTIDE SEQUENCE [LARGE SCALE GENOMIC DNA]</scope>
    <source>
        <strain evidence="2 3">JCM 30395</strain>
    </source>
</reference>
<sequence length="70" mass="7390">MPTASRLAETGAVDIRADPSDSAANRPDGTDADYVYTTPVEPDIQKSTVELFGARLLVGSARLHGVAEMD</sequence>
<dbReference type="KEGG" id="msar:MSAR_43600"/>
<dbReference type="RefSeq" id="WP_163700195.1">
    <property type="nucleotide sequence ID" value="NZ_AP022595.1"/>
</dbReference>
<dbReference type="Proteomes" id="UP000466445">
    <property type="component" value="Chromosome"/>
</dbReference>
<organism evidence="2 3">
    <name type="scientific">Mycolicibacterium sarraceniae</name>
    <dbReference type="NCBI Taxonomy" id="1534348"/>
    <lineage>
        <taxon>Bacteria</taxon>
        <taxon>Bacillati</taxon>
        <taxon>Actinomycetota</taxon>
        <taxon>Actinomycetes</taxon>
        <taxon>Mycobacteriales</taxon>
        <taxon>Mycobacteriaceae</taxon>
        <taxon>Mycolicibacterium</taxon>
    </lineage>
</organism>
<keyword evidence="3" id="KW-1185">Reference proteome</keyword>